<comment type="caution">
    <text evidence="2">The sequence shown here is derived from an EMBL/GenBank/DDBJ whole genome shotgun (WGS) entry which is preliminary data.</text>
</comment>
<dbReference type="EMBL" id="CACRXK020034218">
    <property type="protein sequence ID" value="CAB4044192.1"/>
    <property type="molecule type" value="Genomic_DNA"/>
</dbReference>
<dbReference type="CDD" id="cd01647">
    <property type="entry name" value="RT_LTR"/>
    <property type="match status" value="1"/>
</dbReference>
<feature type="domain" description="Reverse transcriptase" evidence="1">
    <location>
        <begin position="111"/>
        <end position="164"/>
    </location>
</feature>
<dbReference type="InterPro" id="IPR043502">
    <property type="entry name" value="DNA/RNA_pol_sf"/>
</dbReference>
<evidence type="ECO:0000259" key="1">
    <source>
        <dbReference type="Pfam" id="PF00078"/>
    </source>
</evidence>
<protein>
    <submittedName>
        <fullName evidence="2">Retrovirus-related Pol poly from transposon</fullName>
    </submittedName>
</protein>
<dbReference type="InterPro" id="IPR053134">
    <property type="entry name" value="RNA-dir_DNA_polymerase"/>
</dbReference>
<evidence type="ECO:0000313" key="3">
    <source>
        <dbReference type="Proteomes" id="UP001152795"/>
    </source>
</evidence>
<dbReference type="FunFam" id="3.10.10.10:FF:000002">
    <property type="entry name" value="Retrovirus-related Pol polyprotein from transposon 17.6-like protein"/>
    <property type="match status" value="1"/>
</dbReference>
<keyword evidence="3" id="KW-1185">Reference proteome</keyword>
<accession>A0A6S7LTM1</accession>
<dbReference type="InterPro" id="IPR000477">
    <property type="entry name" value="RT_dom"/>
</dbReference>
<dbReference type="OrthoDB" id="5990438at2759"/>
<dbReference type="Proteomes" id="UP001152795">
    <property type="component" value="Unassembled WGS sequence"/>
</dbReference>
<organism evidence="2 3">
    <name type="scientific">Paramuricea clavata</name>
    <name type="common">Red gorgonian</name>
    <name type="synonym">Violescent sea-whip</name>
    <dbReference type="NCBI Taxonomy" id="317549"/>
    <lineage>
        <taxon>Eukaryota</taxon>
        <taxon>Metazoa</taxon>
        <taxon>Cnidaria</taxon>
        <taxon>Anthozoa</taxon>
        <taxon>Octocorallia</taxon>
        <taxon>Malacalcyonacea</taxon>
        <taxon>Plexauridae</taxon>
        <taxon>Paramuricea</taxon>
    </lineage>
</organism>
<dbReference type="AlphaFoldDB" id="A0A6S7LTM1"/>
<dbReference type="PANTHER" id="PTHR24559:SF454">
    <property type="entry name" value="RIBONUCLEASE H"/>
    <property type="match status" value="1"/>
</dbReference>
<proteinExistence type="predicted"/>
<name>A0A6S7LTM1_PARCT</name>
<dbReference type="PANTHER" id="PTHR24559">
    <property type="entry name" value="TRANSPOSON TY3-I GAG-POL POLYPROTEIN"/>
    <property type="match status" value="1"/>
</dbReference>
<dbReference type="SUPFAM" id="SSF56672">
    <property type="entry name" value="DNA/RNA polymerases"/>
    <property type="match status" value="1"/>
</dbReference>
<gene>
    <name evidence="2" type="ORF">PACLA_8A059630</name>
</gene>
<feature type="non-terminal residue" evidence="2">
    <location>
        <position position="164"/>
    </location>
</feature>
<evidence type="ECO:0000313" key="2">
    <source>
        <dbReference type="EMBL" id="CAB4044192.1"/>
    </source>
</evidence>
<dbReference type="Pfam" id="PF00078">
    <property type="entry name" value="RVT_1"/>
    <property type="match status" value="1"/>
</dbReference>
<reference evidence="2" key="1">
    <citation type="submission" date="2020-04" db="EMBL/GenBank/DDBJ databases">
        <authorList>
            <person name="Alioto T."/>
            <person name="Alioto T."/>
            <person name="Gomez Garrido J."/>
        </authorList>
    </citation>
    <scope>NUCLEOTIDE SEQUENCE</scope>
    <source>
        <strain evidence="2">A484AB</strain>
    </source>
</reference>
<sequence length="164" mass="18325">MVVDIANSKLSWKTGEAELIVETTSPTVNKLSVLLESYSDIFVNVPSDPLGLTTRAEHAIDTGDSRPVKQRPYRIPVHLNKVVNNQVNDMLDRGLIQPSNSPWSSPIVLAPKKDGDYRFCVDFRRVNSVTKKDAQPMPRIDDILDQLGGAHYFSTLDLASGYWQ</sequence>
<dbReference type="Gene3D" id="3.10.10.10">
    <property type="entry name" value="HIV Type 1 Reverse Transcriptase, subunit A, domain 1"/>
    <property type="match status" value="1"/>
</dbReference>